<dbReference type="SUPFAM" id="SSF56219">
    <property type="entry name" value="DNase I-like"/>
    <property type="match status" value="1"/>
</dbReference>
<comment type="caution">
    <text evidence="4">The sequence shown here is derived from an EMBL/GenBank/DDBJ whole genome shotgun (WGS) entry which is preliminary data.</text>
</comment>
<dbReference type="Gene3D" id="3.60.10.10">
    <property type="entry name" value="Endonuclease/exonuclease/phosphatase"/>
    <property type="match status" value="1"/>
</dbReference>
<dbReference type="STRING" id="50429.A0A2B4RFW0"/>
<dbReference type="Pfam" id="PF00078">
    <property type="entry name" value="RVT_1"/>
    <property type="match status" value="1"/>
</dbReference>
<name>A0A2B4RFW0_STYPI</name>
<dbReference type="Pfam" id="PF14529">
    <property type="entry name" value="Exo_endo_phos_2"/>
    <property type="match status" value="1"/>
</dbReference>
<accession>A0A2B4RFW0</accession>
<keyword evidence="4" id="KW-0695">RNA-directed DNA polymerase</keyword>
<dbReference type="PANTHER" id="PTHR33395:SF22">
    <property type="entry name" value="REVERSE TRANSCRIPTASE DOMAIN-CONTAINING PROTEIN"/>
    <property type="match status" value="1"/>
</dbReference>
<dbReference type="Proteomes" id="UP000225706">
    <property type="component" value="Unassembled WGS sequence"/>
</dbReference>
<dbReference type="AlphaFoldDB" id="A0A2B4RFW0"/>
<keyword evidence="4" id="KW-0548">Nucleotidyltransferase</keyword>
<dbReference type="InterPro" id="IPR000477">
    <property type="entry name" value="RT_dom"/>
</dbReference>
<organism evidence="4 5">
    <name type="scientific">Stylophora pistillata</name>
    <name type="common">Smooth cauliflower coral</name>
    <dbReference type="NCBI Taxonomy" id="50429"/>
    <lineage>
        <taxon>Eukaryota</taxon>
        <taxon>Metazoa</taxon>
        <taxon>Cnidaria</taxon>
        <taxon>Anthozoa</taxon>
        <taxon>Hexacorallia</taxon>
        <taxon>Scleractinia</taxon>
        <taxon>Astrocoeniina</taxon>
        <taxon>Pocilloporidae</taxon>
        <taxon>Stylophora</taxon>
    </lineage>
</organism>
<keyword evidence="4" id="KW-0808">Transferase</keyword>
<evidence type="ECO:0000259" key="3">
    <source>
        <dbReference type="Pfam" id="PF14529"/>
    </source>
</evidence>
<gene>
    <name evidence="4" type="ORF">AWC38_SpisGene20548</name>
</gene>
<proteinExistence type="predicted"/>
<dbReference type="InterPro" id="IPR036691">
    <property type="entry name" value="Endo/exonu/phosph_ase_sf"/>
</dbReference>
<feature type="region of interest" description="Disordered" evidence="1">
    <location>
        <begin position="26"/>
        <end position="49"/>
    </location>
</feature>
<dbReference type="InterPro" id="IPR005135">
    <property type="entry name" value="Endo/exonuclease/phosphatase"/>
</dbReference>
<dbReference type="GO" id="GO:0003964">
    <property type="term" value="F:RNA-directed DNA polymerase activity"/>
    <property type="evidence" value="ECO:0007669"/>
    <property type="project" value="UniProtKB-KW"/>
</dbReference>
<evidence type="ECO:0000256" key="1">
    <source>
        <dbReference type="SAM" id="MobiDB-lite"/>
    </source>
</evidence>
<dbReference type="OrthoDB" id="5987290at2759"/>
<evidence type="ECO:0000313" key="5">
    <source>
        <dbReference type="Proteomes" id="UP000225706"/>
    </source>
</evidence>
<keyword evidence="5" id="KW-1185">Reference proteome</keyword>
<dbReference type="GO" id="GO:0031012">
    <property type="term" value="C:extracellular matrix"/>
    <property type="evidence" value="ECO:0007669"/>
    <property type="project" value="TreeGrafter"/>
</dbReference>
<evidence type="ECO:0000313" key="4">
    <source>
        <dbReference type="EMBL" id="PFX15237.1"/>
    </source>
</evidence>
<sequence length="618" mass="70603">MFNNYSPKWRWLVVDIYRAVKRRVSPSSNTSLNSTISNSSTNSPATTNVTPVEECATNYSGRIHDDLKVKITTDHKGLKIAHLNVRGIIGKINETPPDDSHFYQAFYSMLEGIWMKRENILLMGDFNADLLPKSDSELNSEGKRLSKIHSSFDLHNVIAQPTRITSSSSTLIDLAITSNTSKIVNSGVYDPGMSDHSLVFAVVKFKRDKVPPTITIIRNYKQVDTKALQQDMENAPWSVINIFDDTDGAEYAFNTLYNNIIKAHIPERKVKVRSNSLPWITSNIRKLMNKRYKLLQQAKRTQSEALWQEFKQARNEVTRQLRMAEALYWKNESGKTQNSRDFWNLEKKARKQESKQNSTGPIRDDQDNIILEDSVKARLMNDYFSTIGENLMANLQPTQDHSTIHHFSRISPTCPELTLHYLTLRTDILTINPRKATGPDCVFPRDLKLCGESIIRGLQPLFKLCLEHSRVPSLWKTSRMHTVFKKGDSTDRSNYRPLQMLSIPSKILEATVCRNIDNFINENGLSNENQWGFIKGRSTEGLLTYLTQNWKIAPDYGDVEGVVFIDFKKAFDCVSHTALDLKLQALGFSGSALEWIRDHLKDRKQFAVVNGVNHNLML</sequence>
<reference evidence="5" key="1">
    <citation type="journal article" date="2017" name="bioRxiv">
        <title>Comparative analysis of the genomes of Stylophora pistillata and Acropora digitifera provides evidence for extensive differences between species of corals.</title>
        <authorList>
            <person name="Voolstra C.R."/>
            <person name="Li Y."/>
            <person name="Liew Y.J."/>
            <person name="Baumgarten S."/>
            <person name="Zoccola D."/>
            <person name="Flot J.-F."/>
            <person name="Tambutte S."/>
            <person name="Allemand D."/>
            <person name="Aranda M."/>
        </authorList>
    </citation>
    <scope>NUCLEOTIDE SEQUENCE [LARGE SCALE GENOMIC DNA]</scope>
</reference>
<evidence type="ECO:0000259" key="2">
    <source>
        <dbReference type="Pfam" id="PF00078"/>
    </source>
</evidence>
<protein>
    <submittedName>
        <fullName evidence="4">Putative RNA-directed DNA polymerase from transposon X-element</fullName>
    </submittedName>
</protein>
<dbReference type="EMBL" id="LSMT01000669">
    <property type="protein sequence ID" value="PFX15237.1"/>
    <property type="molecule type" value="Genomic_DNA"/>
</dbReference>
<dbReference type="InterPro" id="IPR043502">
    <property type="entry name" value="DNA/RNA_pol_sf"/>
</dbReference>
<feature type="domain" description="Endonuclease/exonuclease/phosphatase" evidence="3">
    <location>
        <begin position="115"/>
        <end position="199"/>
    </location>
</feature>
<dbReference type="PANTHER" id="PTHR33395">
    <property type="entry name" value="TRANSCRIPTASE, PUTATIVE-RELATED-RELATED"/>
    <property type="match status" value="1"/>
</dbReference>
<dbReference type="SUPFAM" id="SSF56672">
    <property type="entry name" value="DNA/RNA polymerases"/>
    <property type="match status" value="1"/>
</dbReference>
<feature type="domain" description="Reverse transcriptase" evidence="2">
    <location>
        <begin position="486"/>
        <end position="605"/>
    </location>
</feature>